<evidence type="ECO:0000256" key="8">
    <source>
        <dbReference type="ARBA" id="ARBA00051897"/>
    </source>
</evidence>
<evidence type="ECO:0000256" key="4">
    <source>
        <dbReference type="ARBA" id="ARBA00022691"/>
    </source>
</evidence>
<feature type="compositionally biased region" description="Polar residues" evidence="11">
    <location>
        <begin position="477"/>
        <end position="487"/>
    </location>
</feature>
<keyword evidence="4 10" id="KW-0949">S-adenosyl-L-methionine</keyword>
<evidence type="ECO:0000256" key="2">
    <source>
        <dbReference type="ARBA" id="ARBA00022603"/>
    </source>
</evidence>
<dbReference type="PANTHER" id="PTHR10631">
    <property type="entry name" value="N 2 ,N 2 -DIMETHYLGUANOSINE TRNA METHYLTRANSFERASE"/>
    <property type="match status" value="1"/>
</dbReference>
<evidence type="ECO:0000256" key="11">
    <source>
        <dbReference type="SAM" id="MobiDB-lite"/>
    </source>
</evidence>
<dbReference type="FunFam" id="3.30.56.70:FF:000001">
    <property type="entry name" value="tRNA (guanine(26)-N(2))-dimethyltransferase"/>
    <property type="match status" value="1"/>
</dbReference>
<reference evidence="12 13" key="1">
    <citation type="journal article" date="2024" name="bioRxiv">
        <title>A reference genome for Trichogramma kaykai: A tiny desert-dwelling parasitoid wasp with competing sex-ratio distorters.</title>
        <authorList>
            <person name="Culotta J."/>
            <person name="Lindsey A.R."/>
        </authorList>
    </citation>
    <scope>NUCLEOTIDE SEQUENCE [LARGE SCALE GENOMIC DNA]</scope>
    <source>
        <strain evidence="12 13">KSX58</strain>
    </source>
</reference>
<evidence type="ECO:0000256" key="10">
    <source>
        <dbReference type="PROSITE-ProRule" id="PRU00958"/>
    </source>
</evidence>
<comment type="similarity">
    <text evidence="10">Belongs to the class I-like SAM-binding methyltransferase superfamily. Trm1 family.</text>
</comment>
<comment type="caution">
    <text evidence="12">The sequence shown here is derived from an EMBL/GenBank/DDBJ whole genome shotgun (WGS) entry which is preliminary data.</text>
</comment>
<evidence type="ECO:0000256" key="7">
    <source>
        <dbReference type="ARBA" id="ARBA00039099"/>
    </source>
</evidence>
<dbReference type="FunFam" id="3.40.50.150:FF:000051">
    <property type="entry name" value="tRNA (guanine(26)-N(2))-dimethyltransferase"/>
    <property type="match status" value="1"/>
</dbReference>
<evidence type="ECO:0000256" key="5">
    <source>
        <dbReference type="ARBA" id="ARBA00022694"/>
    </source>
</evidence>
<gene>
    <name evidence="12" type="ORF">TKK_015539</name>
</gene>
<evidence type="ECO:0000256" key="9">
    <source>
        <dbReference type="ARBA" id="ARBA00074266"/>
    </source>
</evidence>
<proteinExistence type="inferred from homology"/>
<sequence length="523" mass="59077">MENIEEIESVNGQPEVLLEGKAKILIDKKNIFYNPVQEFNRDLSVAVLTQFSKDWTDKMNNDPKIVEKRGLRVLEALSATGLRSIRYAKEVPGIDEIVANDISVSAVEAIKKNVVFNQVDSIVKPHANDATMVMYENRRNKFDVIDLDPYGCPSIFLDGAVQSIKDNGLLLVTATDMAVLAGNSPETCYVKYGAVSLKSKSCHEMALRILLQHIASHAGRYGKVITPLLSVSADFYIRVFVKIHTSQKSCKQNTSNLGMVYQCTGCKTLNIQPLGMIPSENSYKIPAAPVVDKHCEFCKYKHQMGGPLWTGKLHDKDFVHKILKNIESEEENNIQSLGTIRRIHGMLYVIEEELEVPLYYQLDQLTSTIRGNVPPMSTFRSAIFNAGHQVSYSHANKYSIKTDAPNTVIWDIIRAWEKENPVKREKFVENSPGLAILETETKINVSFEKHPNAVPQSQQKKMTRFQLNPSAYWGPGTKSTTIVQDQRAQSKREKNQNKNKRKRERNAKNDESMEKKKANTSVE</sequence>
<dbReference type="GO" id="GO:0008033">
    <property type="term" value="P:tRNA processing"/>
    <property type="evidence" value="ECO:0007669"/>
    <property type="project" value="UniProtKB-UniRule"/>
</dbReference>
<accession>A0ABD2W9F7</accession>
<dbReference type="GO" id="GO:0000049">
    <property type="term" value="F:tRNA binding"/>
    <property type="evidence" value="ECO:0007669"/>
    <property type="project" value="UniProtKB-UniRule"/>
</dbReference>
<keyword evidence="5 10" id="KW-0819">tRNA processing</keyword>
<dbReference type="EC" id="2.1.1.216" evidence="7 10"/>
<organism evidence="12 13">
    <name type="scientific">Trichogramma kaykai</name>
    <dbReference type="NCBI Taxonomy" id="54128"/>
    <lineage>
        <taxon>Eukaryota</taxon>
        <taxon>Metazoa</taxon>
        <taxon>Ecdysozoa</taxon>
        <taxon>Arthropoda</taxon>
        <taxon>Hexapoda</taxon>
        <taxon>Insecta</taxon>
        <taxon>Pterygota</taxon>
        <taxon>Neoptera</taxon>
        <taxon>Endopterygota</taxon>
        <taxon>Hymenoptera</taxon>
        <taxon>Apocrita</taxon>
        <taxon>Proctotrupomorpha</taxon>
        <taxon>Chalcidoidea</taxon>
        <taxon>Trichogrammatidae</taxon>
        <taxon>Trichogramma</taxon>
    </lineage>
</organism>
<name>A0ABD2W9F7_9HYME</name>
<evidence type="ECO:0000313" key="12">
    <source>
        <dbReference type="EMBL" id="KAL3389291.1"/>
    </source>
</evidence>
<keyword evidence="3 10" id="KW-0808">Transferase</keyword>
<dbReference type="Pfam" id="PF02005">
    <property type="entry name" value="TRM"/>
    <property type="match status" value="1"/>
</dbReference>
<evidence type="ECO:0000256" key="3">
    <source>
        <dbReference type="ARBA" id="ARBA00022679"/>
    </source>
</evidence>
<dbReference type="InterPro" id="IPR042296">
    <property type="entry name" value="tRNA_met_Trm1_C"/>
</dbReference>
<evidence type="ECO:0000256" key="6">
    <source>
        <dbReference type="ARBA" id="ARBA00022884"/>
    </source>
</evidence>
<keyword evidence="2 10" id="KW-0489">Methyltransferase</keyword>
<keyword evidence="1 10" id="KW-0820">tRNA-binding</keyword>
<dbReference type="Proteomes" id="UP001627154">
    <property type="component" value="Unassembled WGS sequence"/>
</dbReference>
<dbReference type="Gene3D" id="3.40.50.150">
    <property type="entry name" value="Vaccinia Virus protein VP39"/>
    <property type="match status" value="1"/>
</dbReference>
<dbReference type="EMBL" id="JBJJXI010000123">
    <property type="protein sequence ID" value="KAL3389291.1"/>
    <property type="molecule type" value="Genomic_DNA"/>
</dbReference>
<keyword evidence="13" id="KW-1185">Reference proteome</keyword>
<dbReference type="GO" id="GO:0032259">
    <property type="term" value="P:methylation"/>
    <property type="evidence" value="ECO:0007669"/>
    <property type="project" value="UniProtKB-UniRule"/>
</dbReference>
<evidence type="ECO:0000313" key="13">
    <source>
        <dbReference type="Proteomes" id="UP001627154"/>
    </source>
</evidence>
<dbReference type="Gene3D" id="3.30.56.70">
    <property type="entry name" value="N2,N2-dimethylguanosine tRNA methyltransferase, C-terminal domain"/>
    <property type="match status" value="1"/>
</dbReference>
<dbReference type="NCBIfam" id="TIGR00308">
    <property type="entry name" value="TRM1"/>
    <property type="match status" value="1"/>
</dbReference>
<feature type="compositionally biased region" description="Basic and acidic residues" evidence="11">
    <location>
        <begin position="506"/>
        <end position="517"/>
    </location>
</feature>
<dbReference type="PANTHER" id="PTHR10631:SF3">
    <property type="entry name" value="TRNA (GUANINE(26)-N(2))-DIMETHYLTRANSFERASE"/>
    <property type="match status" value="1"/>
</dbReference>
<evidence type="ECO:0000256" key="1">
    <source>
        <dbReference type="ARBA" id="ARBA00022555"/>
    </source>
</evidence>
<dbReference type="GO" id="GO:0160104">
    <property type="term" value="F:tRNA (guanine(26)-N2)-dimethyltransferase activity"/>
    <property type="evidence" value="ECO:0007669"/>
    <property type="project" value="UniProtKB-UniRule"/>
</dbReference>
<keyword evidence="6 10" id="KW-0694">RNA-binding</keyword>
<dbReference type="PROSITE" id="PS51626">
    <property type="entry name" value="SAM_MT_TRM1"/>
    <property type="match status" value="1"/>
</dbReference>
<dbReference type="SUPFAM" id="SSF53335">
    <property type="entry name" value="S-adenosyl-L-methionine-dependent methyltransferases"/>
    <property type="match status" value="1"/>
</dbReference>
<dbReference type="InterPro" id="IPR029063">
    <property type="entry name" value="SAM-dependent_MTases_sf"/>
</dbReference>
<dbReference type="InterPro" id="IPR002905">
    <property type="entry name" value="Trm1"/>
</dbReference>
<comment type="catalytic activity">
    <reaction evidence="8 10">
        <text>guanosine(26) in tRNA + 2 S-adenosyl-L-methionine = N(2)-dimethylguanosine(26) in tRNA + 2 S-adenosyl-L-homocysteine + 2 H(+)</text>
        <dbReference type="Rhea" id="RHEA:43140"/>
        <dbReference type="Rhea" id="RHEA-COMP:10359"/>
        <dbReference type="Rhea" id="RHEA-COMP:10360"/>
        <dbReference type="ChEBI" id="CHEBI:15378"/>
        <dbReference type="ChEBI" id="CHEBI:57856"/>
        <dbReference type="ChEBI" id="CHEBI:59789"/>
        <dbReference type="ChEBI" id="CHEBI:74269"/>
        <dbReference type="ChEBI" id="CHEBI:74513"/>
        <dbReference type="EC" id="2.1.1.216"/>
    </reaction>
</comment>
<protein>
    <recommendedName>
        <fullName evidence="9 10">tRNA (guanine(26)-N(2))-dimethyltransferase</fullName>
        <ecNumber evidence="7 10">2.1.1.216</ecNumber>
    </recommendedName>
</protein>
<dbReference type="AlphaFoldDB" id="A0ABD2W9F7"/>
<feature type="region of interest" description="Disordered" evidence="11">
    <location>
        <begin position="468"/>
        <end position="523"/>
    </location>
</feature>